<dbReference type="AlphaFoldDB" id="A0A238GTY1"/>
<organism evidence="1 2">
    <name type="scientific">Helicobacter pylori</name>
    <name type="common">Campylobacter pylori</name>
    <dbReference type="NCBI Taxonomy" id="210"/>
    <lineage>
        <taxon>Bacteria</taxon>
        <taxon>Pseudomonadati</taxon>
        <taxon>Campylobacterota</taxon>
        <taxon>Epsilonproteobacteria</taxon>
        <taxon>Campylobacterales</taxon>
        <taxon>Helicobacteraceae</taxon>
        <taxon>Helicobacter</taxon>
    </lineage>
</organism>
<dbReference type="Proteomes" id="UP000198366">
    <property type="component" value="Chromosome I"/>
</dbReference>
<proteinExistence type="predicted"/>
<evidence type="ECO:0000313" key="1">
    <source>
        <dbReference type="EMBL" id="SMA52270.1"/>
    </source>
</evidence>
<sequence length="337" mass="39427">MGLKNLKGVWVLKGLKKALKEKFCSQVYISFNVDHNLLSAQVLRVKNHRIKEKFFKTFETKVETKNGEVPIQALKIARTYSQKYPYTYFSAMSKAKEVLCEKQAFEQIKQENQDYQACEVNQKYCVYVESKDFLKDFKRFKIQDVDFLFSPFSLIYDFVRDNLENKPLLYLLLERSRFYFLIADKKEIFLAKSVFLEEQPEEFIEGKEEDSMGMSNEAVNLFLSEIQEDIDSLEEAIGLDSSKDNSEKITEDAYSLIEGMTNIPLIADVLQEGLRGVYHSREIDFVEKVVVLDSCQIHQKALMHLQETLMIEVDRLDFSLVERLNVLARMENEKHAF</sequence>
<reference evidence="1 2" key="1">
    <citation type="submission" date="2016-12" db="EMBL/GenBank/DDBJ databases">
        <authorList>
            <person name="Song W.-J."/>
            <person name="Kurnit D.M."/>
        </authorList>
    </citation>
    <scope>NUCLEOTIDE SEQUENCE [LARGE SCALE GENOMIC DNA]</scope>
    <source>
        <strain evidence="1">BCM-300</strain>
    </source>
</reference>
<protein>
    <submittedName>
        <fullName evidence="1">Uncharacterized protein</fullName>
    </submittedName>
</protein>
<gene>
    <name evidence="1" type="ORF">BCM300_00274</name>
</gene>
<accession>A0A238GTY1</accession>
<dbReference type="EMBL" id="LT837687">
    <property type="protein sequence ID" value="SMA52270.1"/>
    <property type="molecule type" value="Genomic_DNA"/>
</dbReference>
<name>A0A238GTY1_HELPX</name>
<evidence type="ECO:0000313" key="2">
    <source>
        <dbReference type="Proteomes" id="UP000198366"/>
    </source>
</evidence>